<dbReference type="AlphaFoldDB" id="H3NIM7"/>
<dbReference type="OrthoDB" id="9790442at2"/>
<dbReference type="GO" id="GO:0006355">
    <property type="term" value="P:regulation of DNA-templated transcription"/>
    <property type="evidence" value="ECO:0007669"/>
    <property type="project" value="InterPro"/>
</dbReference>
<feature type="DNA-binding region" description="OmpR/PhoB-type" evidence="8">
    <location>
        <begin position="135"/>
        <end position="235"/>
    </location>
</feature>
<gene>
    <name evidence="11" type="ORF">HMPREF9708_00716</name>
</gene>
<dbReference type="EMBL" id="AGEG01000006">
    <property type="protein sequence ID" value="EHR37537.1"/>
    <property type="molecule type" value="Genomic_DNA"/>
</dbReference>
<proteinExistence type="predicted"/>
<dbReference type="STRING" id="883113.HMPREF9708_00716"/>
<dbReference type="PANTHER" id="PTHR48111">
    <property type="entry name" value="REGULATOR OF RPOS"/>
    <property type="match status" value="1"/>
</dbReference>
<dbReference type="CDD" id="cd17574">
    <property type="entry name" value="REC_OmpR"/>
    <property type="match status" value="1"/>
</dbReference>
<reference evidence="11 12" key="1">
    <citation type="submission" date="2012-01" db="EMBL/GenBank/DDBJ databases">
        <title>The Genome Sequence of Facklamia languida CCUG 37842.</title>
        <authorList>
            <consortium name="The Broad Institute Genome Sequencing Platform"/>
            <person name="Earl A."/>
            <person name="Ward D."/>
            <person name="Feldgarden M."/>
            <person name="Gevers D."/>
            <person name="Huys G."/>
            <person name="Young S.K."/>
            <person name="Zeng Q."/>
            <person name="Gargeya S."/>
            <person name="Fitzgerald M."/>
            <person name="Haas B."/>
            <person name="Abouelleil A."/>
            <person name="Alvarado L."/>
            <person name="Arachchi H.M."/>
            <person name="Berlin A."/>
            <person name="Chapman S.B."/>
            <person name="Gearin G."/>
            <person name="Goldberg J."/>
            <person name="Griggs A."/>
            <person name="Gujja S."/>
            <person name="Hansen M."/>
            <person name="Heiman D."/>
            <person name="Howarth C."/>
            <person name="Larimer J."/>
            <person name="Lui A."/>
            <person name="MacDonald P.J.P."/>
            <person name="McCowen C."/>
            <person name="Montmayeur A."/>
            <person name="Murphy C."/>
            <person name="Neiman D."/>
            <person name="Pearson M."/>
            <person name="Priest M."/>
            <person name="Roberts A."/>
            <person name="Saif S."/>
            <person name="Shea T."/>
            <person name="Sisk P."/>
            <person name="Stolte C."/>
            <person name="Sykes S."/>
            <person name="Wortman J."/>
            <person name="Nusbaum C."/>
            <person name="Birren B."/>
        </authorList>
    </citation>
    <scope>NUCLEOTIDE SEQUENCE [LARGE SCALE GENOMIC DNA]</scope>
    <source>
        <strain evidence="11 12">CCUG 37842</strain>
    </source>
</reference>
<keyword evidence="6" id="KW-0804">Transcription</keyword>
<dbReference type="PATRIC" id="fig|883113.3.peg.717"/>
<dbReference type="GO" id="GO:0000156">
    <property type="term" value="F:phosphorelay response regulator activity"/>
    <property type="evidence" value="ECO:0007669"/>
    <property type="project" value="TreeGrafter"/>
</dbReference>
<evidence type="ECO:0000313" key="12">
    <source>
        <dbReference type="Proteomes" id="UP000006190"/>
    </source>
</evidence>
<dbReference type="Gene3D" id="3.40.50.2300">
    <property type="match status" value="1"/>
</dbReference>
<dbReference type="InterPro" id="IPR001867">
    <property type="entry name" value="OmpR/PhoB-type_DNA-bd"/>
</dbReference>
<evidence type="ECO:0000259" key="10">
    <source>
        <dbReference type="PROSITE" id="PS51755"/>
    </source>
</evidence>
<feature type="modified residue" description="4-aspartylphosphate" evidence="7">
    <location>
        <position position="53"/>
    </location>
</feature>
<keyword evidence="3" id="KW-0805">Transcription regulation</keyword>
<dbReference type="Proteomes" id="UP000006190">
    <property type="component" value="Unassembled WGS sequence"/>
</dbReference>
<feature type="domain" description="OmpR/PhoB-type" evidence="10">
    <location>
        <begin position="135"/>
        <end position="235"/>
    </location>
</feature>
<feature type="domain" description="Response regulatory" evidence="9">
    <location>
        <begin position="3"/>
        <end position="118"/>
    </location>
</feature>
<dbReference type="SUPFAM" id="SSF52172">
    <property type="entry name" value="CheY-like"/>
    <property type="match status" value="1"/>
</dbReference>
<evidence type="ECO:0000313" key="11">
    <source>
        <dbReference type="EMBL" id="EHR37537.1"/>
    </source>
</evidence>
<sequence>MVKVLIADDDPAILDLLSIYMRNEGYDCLLANDGQEALDLVHQHSDIDIALLDIMMPNKTGLEVLKDLRSQNIQLPVIFVSAKQEQTDKIYGLLSGADDYVTKPFEPLEVIARVKSLLRRQGLNTNSSPVSRPAADQIDLGAIIIDLPSHRVQTHHGETIKLTVLEYEILILLAQNRGKVFSAEEILDHVWSNKANGSSKTVMVHVSNLRNKISQATQGNQVVQTVWGVGYKIED</sequence>
<dbReference type="SMART" id="SM00862">
    <property type="entry name" value="Trans_reg_C"/>
    <property type="match status" value="1"/>
</dbReference>
<evidence type="ECO:0000256" key="5">
    <source>
        <dbReference type="ARBA" id="ARBA00023159"/>
    </source>
</evidence>
<dbReference type="Pfam" id="PF00072">
    <property type="entry name" value="Response_reg"/>
    <property type="match status" value="1"/>
</dbReference>
<evidence type="ECO:0000256" key="6">
    <source>
        <dbReference type="ARBA" id="ARBA00023163"/>
    </source>
</evidence>
<dbReference type="InterPro" id="IPR036388">
    <property type="entry name" value="WH-like_DNA-bd_sf"/>
</dbReference>
<dbReference type="InterPro" id="IPR016032">
    <property type="entry name" value="Sig_transdc_resp-reg_C-effctor"/>
</dbReference>
<keyword evidence="1 7" id="KW-0597">Phosphoprotein</keyword>
<evidence type="ECO:0000256" key="8">
    <source>
        <dbReference type="PROSITE-ProRule" id="PRU01091"/>
    </source>
</evidence>
<evidence type="ECO:0000256" key="3">
    <source>
        <dbReference type="ARBA" id="ARBA00023015"/>
    </source>
</evidence>
<dbReference type="FunFam" id="1.10.10.10:FF:000018">
    <property type="entry name" value="DNA-binding response regulator ResD"/>
    <property type="match status" value="1"/>
</dbReference>
<dbReference type="InterPro" id="IPR039420">
    <property type="entry name" value="WalR-like"/>
</dbReference>
<evidence type="ECO:0000256" key="7">
    <source>
        <dbReference type="PROSITE-ProRule" id="PRU00169"/>
    </source>
</evidence>
<keyword evidence="12" id="KW-1185">Reference proteome</keyword>
<dbReference type="PANTHER" id="PTHR48111:SF10">
    <property type="entry name" value="STAGE 0 SPORULATION PROTEIN A HOMOLOG"/>
    <property type="match status" value="1"/>
</dbReference>
<dbReference type="PROSITE" id="PS50110">
    <property type="entry name" value="RESPONSE_REGULATORY"/>
    <property type="match status" value="1"/>
</dbReference>
<dbReference type="HOGENOM" id="CLU_000445_30_4_9"/>
<dbReference type="CDD" id="cd00383">
    <property type="entry name" value="trans_reg_C"/>
    <property type="match status" value="1"/>
</dbReference>
<dbReference type="InterPro" id="IPR011006">
    <property type="entry name" value="CheY-like_superfamily"/>
</dbReference>
<evidence type="ECO:0000256" key="1">
    <source>
        <dbReference type="ARBA" id="ARBA00022553"/>
    </source>
</evidence>
<keyword evidence="2" id="KW-0902">Two-component regulatory system</keyword>
<dbReference type="GO" id="GO:0005829">
    <property type="term" value="C:cytosol"/>
    <property type="evidence" value="ECO:0007669"/>
    <property type="project" value="TreeGrafter"/>
</dbReference>
<organism evidence="11 12">
    <name type="scientific">Facklamia languida CCUG 37842</name>
    <dbReference type="NCBI Taxonomy" id="883113"/>
    <lineage>
        <taxon>Bacteria</taxon>
        <taxon>Bacillati</taxon>
        <taxon>Bacillota</taxon>
        <taxon>Bacilli</taxon>
        <taxon>Lactobacillales</taxon>
        <taxon>Aerococcaceae</taxon>
        <taxon>Facklamia</taxon>
    </lineage>
</organism>
<evidence type="ECO:0000259" key="9">
    <source>
        <dbReference type="PROSITE" id="PS50110"/>
    </source>
</evidence>
<dbReference type="PROSITE" id="PS51755">
    <property type="entry name" value="OMPR_PHOB"/>
    <property type="match status" value="1"/>
</dbReference>
<name>H3NIM7_9LACT</name>
<comment type="caution">
    <text evidence="11">The sequence shown here is derived from an EMBL/GenBank/DDBJ whole genome shotgun (WGS) entry which is preliminary data.</text>
</comment>
<dbReference type="InterPro" id="IPR001789">
    <property type="entry name" value="Sig_transdc_resp-reg_receiver"/>
</dbReference>
<evidence type="ECO:0000256" key="4">
    <source>
        <dbReference type="ARBA" id="ARBA00023125"/>
    </source>
</evidence>
<accession>H3NIM7</accession>
<evidence type="ECO:0000256" key="2">
    <source>
        <dbReference type="ARBA" id="ARBA00023012"/>
    </source>
</evidence>
<dbReference type="Gene3D" id="1.10.10.10">
    <property type="entry name" value="Winged helix-like DNA-binding domain superfamily/Winged helix DNA-binding domain"/>
    <property type="match status" value="1"/>
</dbReference>
<dbReference type="eggNOG" id="COG0745">
    <property type="taxonomic scope" value="Bacteria"/>
</dbReference>
<dbReference type="RefSeq" id="WP_006308743.1">
    <property type="nucleotide sequence ID" value="NZ_JH601133.1"/>
</dbReference>
<dbReference type="Pfam" id="PF00486">
    <property type="entry name" value="Trans_reg_C"/>
    <property type="match status" value="1"/>
</dbReference>
<dbReference type="SMART" id="SM00448">
    <property type="entry name" value="REC"/>
    <property type="match status" value="1"/>
</dbReference>
<protein>
    <submittedName>
        <fullName evidence="11">Uncharacterized protein</fullName>
    </submittedName>
</protein>
<keyword evidence="4 8" id="KW-0238">DNA-binding</keyword>
<dbReference type="SUPFAM" id="SSF46894">
    <property type="entry name" value="C-terminal effector domain of the bipartite response regulators"/>
    <property type="match status" value="1"/>
</dbReference>
<dbReference type="GO" id="GO:0000976">
    <property type="term" value="F:transcription cis-regulatory region binding"/>
    <property type="evidence" value="ECO:0007669"/>
    <property type="project" value="TreeGrafter"/>
</dbReference>
<dbReference type="Gene3D" id="6.10.250.690">
    <property type="match status" value="1"/>
</dbReference>
<keyword evidence="5" id="KW-0010">Activator</keyword>
<dbReference type="GO" id="GO:0032993">
    <property type="term" value="C:protein-DNA complex"/>
    <property type="evidence" value="ECO:0007669"/>
    <property type="project" value="TreeGrafter"/>
</dbReference>